<evidence type="ECO:0000313" key="2">
    <source>
        <dbReference type="EMBL" id="OIS97123.1"/>
    </source>
</evidence>
<dbReference type="SMR" id="A0A1J6HXU5"/>
<dbReference type="Proteomes" id="UP000187609">
    <property type="component" value="Unassembled WGS sequence"/>
</dbReference>
<feature type="non-terminal residue" evidence="2">
    <location>
        <position position="269"/>
    </location>
</feature>
<feature type="compositionally biased region" description="Basic and acidic residues" evidence="1">
    <location>
        <begin position="236"/>
        <end position="251"/>
    </location>
</feature>
<feature type="region of interest" description="Disordered" evidence="1">
    <location>
        <begin position="148"/>
        <end position="269"/>
    </location>
</feature>
<protein>
    <submittedName>
        <fullName evidence="2">Uncharacterized protein</fullName>
    </submittedName>
</protein>
<feature type="compositionally biased region" description="Polar residues" evidence="1">
    <location>
        <begin position="259"/>
        <end position="269"/>
    </location>
</feature>
<dbReference type="AlphaFoldDB" id="A0A1J6HXU5"/>
<dbReference type="EMBL" id="MJEQ01037193">
    <property type="protein sequence ID" value="OIS97123.1"/>
    <property type="molecule type" value="Genomic_DNA"/>
</dbReference>
<evidence type="ECO:0000313" key="3">
    <source>
        <dbReference type="Proteomes" id="UP000187609"/>
    </source>
</evidence>
<sequence>MEENSTEEDKEMQKQVQTKEVSDGGQQAMQDNQLEVIDEVQEVIQLDKVSPGRGGNQGKQHSPKKKNTRAFGGNEVGLNTSCQDIPSQRVEGELAKNIANLHDAIVLSRIDEFQSNDRVQCQEIPSQATDPEEIAGQQLLKQKVNWTGGKLWSNQTEEDPDEGDLSEGYEEEKIPDVETQGEEVSINGNNTKGDEQLGEKSTNMTDAPMEIVGSNTKINPSPTPDPTPAEPIDPGDPNKGKEQQIIEKDGLIEQENQNDDQLSNKDQTS</sequence>
<feature type="compositionally biased region" description="Polar residues" evidence="1">
    <location>
        <begin position="14"/>
        <end position="32"/>
    </location>
</feature>
<comment type="caution">
    <text evidence="2">The sequence shown here is derived from an EMBL/GenBank/DDBJ whole genome shotgun (WGS) entry which is preliminary data.</text>
</comment>
<feature type="compositionally biased region" description="Acidic residues" evidence="1">
    <location>
        <begin position="156"/>
        <end position="170"/>
    </location>
</feature>
<evidence type="ECO:0000256" key="1">
    <source>
        <dbReference type="SAM" id="MobiDB-lite"/>
    </source>
</evidence>
<accession>A0A1J6HXU5</accession>
<feature type="compositionally biased region" description="Pro residues" evidence="1">
    <location>
        <begin position="221"/>
        <end position="231"/>
    </location>
</feature>
<feature type="compositionally biased region" description="Acidic residues" evidence="1">
    <location>
        <begin position="1"/>
        <end position="10"/>
    </location>
</feature>
<feature type="region of interest" description="Disordered" evidence="1">
    <location>
        <begin position="1"/>
        <end position="32"/>
    </location>
</feature>
<gene>
    <name evidence="2" type="ORF">A4A49_36898</name>
</gene>
<keyword evidence="3" id="KW-1185">Reference proteome</keyword>
<dbReference type="Gramene" id="OIS97123">
    <property type="protein sequence ID" value="OIS97123"/>
    <property type="gene ID" value="A4A49_36898"/>
</dbReference>
<feature type="region of interest" description="Disordered" evidence="1">
    <location>
        <begin position="45"/>
        <end position="84"/>
    </location>
</feature>
<name>A0A1J6HXU5_NICAT</name>
<proteinExistence type="predicted"/>
<reference evidence="2" key="1">
    <citation type="submission" date="2016-11" db="EMBL/GenBank/DDBJ databases">
        <title>The genome of Nicotiana attenuata.</title>
        <authorList>
            <person name="Xu S."/>
            <person name="Brockmoeller T."/>
            <person name="Gaquerel E."/>
            <person name="Navarro A."/>
            <person name="Kuhl H."/>
            <person name="Gase K."/>
            <person name="Ling Z."/>
            <person name="Zhou W."/>
            <person name="Kreitzer C."/>
            <person name="Stanke M."/>
            <person name="Tang H."/>
            <person name="Lyons E."/>
            <person name="Pandey P."/>
            <person name="Pandey S.P."/>
            <person name="Timmermann B."/>
            <person name="Baldwin I.T."/>
        </authorList>
    </citation>
    <scope>NUCLEOTIDE SEQUENCE [LARGE SCALE GENOMIC DNA]</scope>
    <source>
        <strain evidence="2">UT</strain>
    </source>
</reference>
<organism evidence="2 3">
    <name type="scientific">Nicotiana attenuata</name>
    <name type="common">Coyote tobacco</name>
    <dbReference type="NCBI Taxonomy" id="49451"/>
    <lineage>
        <taxon>Eukaryota</taxon>
        <taxon>Viridiplantae</taxon>
        <taxon>Streptophyta</taxon>
        <taxon>Embryophyta</taxon>
        <taxon>Tracheophyta</taxon>
        <taxon>Spermatophyta</taxon>
        <taxon>Magnoliopsida</taxon>
        <taxon>eudicotyledons</taxon>
        <taxon>Gunneridae</taxon>
        <taxon>Pentapetalae</taxon>
        <taxon>asterids</taxon>
        <taxon>lamiids</taxon>
        <taxon>Solanales</taxon>
        <taxon>Solanaceae</taxon>
        <taxon>Nicotianoideae</taxon>
        <taxon>Nicotianeae</taxon>
        <taxon>Nicotiana</taxon>
    </lineage>
</organism>